<dbReference type="InParanoid" id="O02163"/>
<dbReference type="PANTHER" id="PTHR18843">
    <property type="entry name" value="TORSIN-1A-INTERACTING PROTEIN"/>
    <property type="match status" value="1"/>
</dbReference>
<dbReference type="AlphaFoldDB" id="O02163"/>
<dbReference type="GO" id="GO:0001671">
    <property type="term" value="F:ATPase activator activity"/>
    <property type="evidence" value="ECO:0007669"/>
    <property type="project" value="InterPro"/>
</dbReference>
<name>O02163_CAEEL</name>
<evidence type="ECO:0000256" key="4">
    <source>
        <dbReference type="ARBA" id="ARBA00023136"/>
    </source>
</evidence>
<dbReference type="InterPro" id="IPR008662">
    <property type="entry name" value="TOIP1/2"/>
</dbReference>
<dbReference type="Reactome" id="R-CEL-9035034">
    <property type="pathway name" value="RHOF GTPase cycle"/>
</dbReference>
<dbReference type="CTD" id="172304"/>
<dbReference type="PIR" id="T25875">
    <property type="entry name" value="T25875"/>
</dbReference>
<evidence type="ECO:0000256" key="5">
    <source>
        <dbReference type="SAM" id="MobiDB-lite"/>
    </source>
</evidence>
<dbReference type="OrthoDB" id="5877420at2759"/>
<dbReference type="WormBase" id="T09B4.2">
    <property type="protein sequence ID" value="CE13459"/>
    <property type="gene ID" value="WBGene00020376"/>
</dbReference>
<dbReference type="eggNOG" id="KOG2995">
    <property type="taxonomic scope" value="Eukaryota"/>
</dbReference>
<accession>O02163</accession>
<proteinExistence type="evidence at protein level"/>
<dbReference type="IntAct" id="O02163">
    <property type="interactions" value="1"/>
</dbReference>
<evidence type="ECO:0000256" key="2">
    <source>
        <dbReference type="ARBA" id="ARBA00022692"/>
    </source>
</evidence>
<dbReference type="PANTHER" id="PTHR18843:SF7">
    <property type="entry name" value="LAMINA-ASSOCIATED POLYPEPTIDE 1B ISOFORM 1-RELATED"/>
    <property type="match status" value="1"/>
</dbReference>
<dbReference type="InterPro" id="IPR038599">
    <property type="entry name" value="LAP1C-like_C_sf"/>
</dbReference>
<dbReference type="PhylomeDB" id="O02163"/>
<dbReference type="EMBL" id="BX284601">
    <property type="protein sequence ID" value="CCD71987.1"/>
    <property type="molecule type" value="Genomic_DNA"/>
</dbReference>
<keyword evidence="10" id="KW-1267">Proteomics identification</keyword>
<dbReference type="STRING" id="6239.T09B4.2.2"/>
<dbReference type="SMR" id="O02163"/>
<evidence type="ECO:0000256" key="6">
    <source>
        <dbReference type="SAM" id="Phobius"/>
    </source>
</evidence>
<dbReference type="GeneID" id="172304"/>
<dbReference type="Reactome" id="R-CEL-9013405">
    <property type="pathway name" value="RHOD GTPase cycle"/>
</dbReference>
<dbReference type="KEGG" id="cel:CELE_T09B4.2"/>
<dbReference type="AGR" id="WB:WBGene00020376"/>
<dbReference type="PeptideAtlas" id="O02163"/>
<keyword evidence="8" id="KW-1185">Reference proteome</keyword>
<evidence type="ECO:0000313" key="8">
    <source>
        <dbReference type="Proteomes" id="UP000001940"/>
    </source>
</evidence>
<protein>
    <submittedName>
        <fullName evidence="7">Torsin-1B</fullName>
    </submittedName>
</protein>
<evidence type="ECO:0000313" key="9">
    <source>
        <dbReference type="WormBase" id="T09B4.2"/>
    </source>
</evidence>
<dbReference type="HOGENOM" id="CLU_886336_0_0_1"/>
<feature type="compositionally biased region" description="Polar residues" evidence="5">
    <location>
        <begin position="1"/>
        <end position="18"/>
    </location>
</feature>
<dbReference type="Bgee" id="WBGene00020376">
    <property type="expression patterns" value="Expressed in germ line (C elegans) and 4 other cell types or tissues"/>
</dbReference>
<dbReference type="PaxDb" id="6239-T09B4.2.1"/>
<comment type="subcellular location">
    <subcellularLocation>
        <location evidence="1">Membrane</location>
    </subcellularLocation>
</comment>
<evidence type="ECO:0000313" key="7">
    <source>
        <dbReference type="EMBL" id="CCD71987.1"/>
    </source>
</evidence>
<gene>
    <name evidence="7" type="ORF">CELE_T09B4.2</name>
    <name evidence="7 9" type="ORF">T09B4.2</name>
</gene>
<dbReference type="UCSC" id="T09B4.2">
    <property type="organism name" value="c. elegans"/>
</dbReference>
<reference evidence="7 8" key="1">
    <citation type="journal article" date="1998" name="Science">
        <title>Genome sequence of the nematode C. elegans: a platform for investigating biology.</title>
        <authorList>
            <consortium name="The C. elegans sequencing consortium"/>
            <person name="Sulson J.E."/>
            <person name="Waterston R."/>
        </authorList>
    </citation>
    <scope>NUCLEOTIDE SEQUENCE [LARGE SCALE GENOMIC DNA]</scope>
    <source>
        <strain evidence="7 8">Bristol N2</strain>
    </source>
</reference>
<organism evidence="7 8">
    <name type="scientific">Caenorhabditis elegans</name>
    <dbReference type="NCBI Taxonomy" id="6239"/>
    <lineage>
        <taxon>Eukaryota</taxon>
        <taxon>Metazoa</taxon>
        <taxon>Ecdysozoa</taxon>
        <taxon>Nematoda</taxon>
        <taxon>Chromadorea</taxon>
        <taxon>Rhabditida</taxon>
        <taxon>Rhabditina</taxon>
        <taxon>Rhabditomorpha</taxon>
        <taxon>Rhabditoidea</taxon>
        <taxon>Rhabditidae</taxon>
        <taxon>Peloderinae</taxon>
        <taxon>Caenorhabditis</taxon>
    </lineage>
</organism>
<dbReference type="FunCoup" id="O02163">
    <property type="interactions" value="130"/>
</dbReference>
<dbReference type="GO" id="GO:0061024">
    <property type="term" value="P:membrane organization"/>
    <property type="evidence" value="ECO:0000318"/>
    <property type="project" value="GO_Central"/>
</dbReference>
<feature type="transmembrane region" description="Helical" evidence="6">
    <location>
        <begin position="82"/>
        <end position="101"/>
    </location>
</feature>
<evidence type="ECO:0000256" key="3">
    <source>
        <dbReference type="ARBA" id="ARBA00022989"/>
    </source>
</evidence>
<evidence type="ECO:0007829" key="10">
    <source>
        <dbReference type="PeptideAtlas" id="O02163"/>
    </source>
</evidence>
<evidence type="ECO:0000256" key="1">
    <source>
        <dbReference type="ARBA" id="ARBA00004370"/>
    </source>
</evidence>
<keyword evidence="4 6" id="KW-0472">Membrane</keyword>
<sequence>MVQTRKSYGTPSNYIPTSNKRRSLDSSSRLYPDLTEQISNARTEKTSEQQDENDFTDADLSFSSSHGSEESDVSCNEVNEKWKYWTVIGIVFIAIVVGALIKGSKVTTNESYESYIKSVRSVIKNEFPTISKENRDLLRLIGQKIYLEPENHAPLVVLVGGTPAKQIAEAVNRAVQDAKSDEHTTAGKSSIRVESDTDRAELHANLQEILGPALISQSSPRTAVILDVDLLKWDAVLVLHAFSDHGKYPVPKTILFLTVSSQQDSTMDIANTSCDEKMVQFLTKRWIENGGSSDNIPPIIARISYFLCV</sequence>
<dbReference type="GO" id="GO:0016020">
    <property type="term" value="C:membrane"/>
    <property type="evidence" value="ECO:0000318"/>
    <property type="project" value="GO_Central"/>
</dbReference>
<dbReference type="Proteomes" id="UP000001940">
    <property type="component" value="Chromosome I"/>
</dbReference>
<feature type="region of interest" description="Disordered" evidence="5">
    <location>
        <begin position="1"/>
        <end position="73"/>
    </location>
</feature>
<keyword evidence="2 6" id="KW-0812">Transmembrane</keyword>
<dbReference type="OMA" id="NEYKERQ"/>
<dbReference type="RefSeq" id="NP_491782.1">
    <property type="nucleotide sequence ID" value="NM_059381.4"/>
</dbReference>
<keyword evidence="3 6" id="KW-1133">Transmembrane helix</keyword>
<dbReference type="Gene3D" id="3.40.50.12190">
    <property type="match status" value="1"/>
</dbReference>